<dbReference type="InterPro" id="IPR000015">
    <property type="entry name" value="Fimb_usher"/>
</dbReference>
<dbReference type="Proteomes" id="UP000254863">
    <property type="component" value="Unassembled WGS sequence"/>
</dbReference>
<proteinExistence type="predicted"/>
<dbReference type="PANTHER" id="PTHR30451">
    <property type="entry name" value="OUTER MEMBRANE USHER PROTEIN"/>
    <property type="match status" value="1"/>
</dbReference>
<gene>
    <name evidence="1" type="primary">fimD_4</name>
    <name evidence="1" type="ORF">NCTC11685_04030</name>
</gene>
<reference evidence="1 2" key="1">
    <citation type="submission" date="2018-06" db="EMBL/GenBank/DDBJ databases">
        <authorList>
            <consortium name="Pathogen Informatics"/>
            <person name="Doyle S."/>
        </authorList>
    </citation>
    <scope>NUCLEOTIDE SEQUENCE [LARGE SCALE GENOMIC DNA]</scope>
    <source>
        <strain evidence="1 2">NCTC11685</strain>
    </source>
</reference>
<dbReference type="GO" id="GO:0015473">
    <property type="term" value="F:fimbrial usher porin activity"/>
    <property type="evidence" value="ECO:0007669"/>
    <property type="project" value="InterPro"/>
</dbReference>
<dbReference type="GO" id="GO:0009279">
    <property type="term" value="C:cell outer membrane"/>
    <property type="evidence" value="ECO:0007669"/>
    <property type="project" value="TreeGrafter"/>
</dbReference>
<name>A0A7H4PEG0_9ENTR</name>
<evidence type="ECO:0000313" key="1">
    <source>
        <dbReference type="EMBL" id="STW66287.1"/>
    </source>
</evidence>
<sequence>MSGYTGDNEWKDEDHDGKQDKPVWTDYYDLYYTKKGKAQLNISQQVGKIGSIFVTGSEQTYWHTDEKDRMLQVGYNGSWNGISYSLTWNYDKSPGEDEADQIYAFNISLPIGQWLSSNHSGGYLPFGQYHQYELWHHHRPAR</sequence>
<evidence type="ECO:0000313" key="2">
    <source>
        <dbReference type="Proteomes" id="UP000254863"/>
    </source>
</evidence>
<comment type="caution">
    <text evidence="1">The sequence shown here is derived from an EMBL/GenBank/DDBJ whole genome shotgun (WGS) entry which is preliminary data.</text>
</comment>
<dbReference type="AlphaFoldDB" id="A0A7H4PEG0"/>
<dbReference type="EMBL" id="UGMS01000002">
    <property type="protein sequence ID" value="STW66287.1"/>
    <property type="molecule type" value="Genomic_DNA"/>
</dbReference>
<dbReference type="Pfam" id="PF00577">
    <property type="entry name" value="Usher"/>
    <property type="match status" value="1"/>
</dbReference>
<organism evidence="1 2">
    <name type="scientific">Klebsiella michiganensis</name>
    <dbReference type="NCBI Taxonomy" id="1134687"/>
    <lineage>
        <taxon>Bacteria</taxon>
        <taxon>Pseudomonadati</taxon>
        <taxon>Pseudomonadota</taxon>
        <taxon>Gammaproteobacteria</taxon>
        <taxon>Enterobacterales</taxon>
        <taxon>Enterobacteriaceae</taxon>
        <taxon>Klebsiella/Raoultella group</taxon>
        <taxon>Klebsiella</taxon>
    </lineage>
</organism>
<protein>
    <submittedName>
        <fullName evidence="1">Type 1 fimbriae anchoring protein FimD</fullName>
    </submittedName>
</protein>
<dbReference type="GO" id="GO:0009297">
    <property type="term" value="P:pilus assembly"/>
    <property type="evidence" value="ECO:0007669"/>
    <property type="project" value="InterPro"/>
</dbReference>
<dbReference type="PANTHER" id="PTHR30451:SF21">
    <property type="entry name" value="FIMBRIAL USHER DOMAIN-CONTAINING PROTEIN YDET-RELATED"/>
    <property type="match status" value="1"/>
</dbReference>
<accession>A0A7H4PEG0</accession>